<dbReference type="OrthoDB" id="7695519at2759"/>
<feature type="non-terminal residue" evidence="1">
    <location>
        <position position="50"/>
    </location>
</feature>
<organism evidence="2">
    <name type="scientific">Harpegnathos saltator</name>
    <name type="common">Jerdon's jumping ant</name>
    <dbReference type="NCBI Taxonomy" id="610380"/>
    <lineage>
        <taxon>Eukaryota</taxon>
        <taxon>Metazoa</taxon>
        <taxon>Ecdysozoa</taxon>
        <taxon>Arthropoda</taxon>
        <taxon>Hexapoda</taxon>
        <taxon>Insecta</taxon>
        <taxon>Pterygota</taxon>
        <taxon>Neoptera</taxon>
        <taxon>Endopterygota</taxon>
        <taxon>Hymenoptera</taxon>
        <taxon>Apocrita</taxon>
        <taxon>Aculeata</taxon>
        <taxon>Formicoidea</taxon>
        <taxon>Formicidae</taxon>
        <taxon>Ponerinae</taxon>
        <taxon>Ponerini</taxon>
        <taxon>Harpegnathos</taxon>
    </lineage>
</organism>
<dbReference type="AlphaFoldDB" id="E2B540"/>
<keyword evidence="2" id="KW-1185">Reference proteome</keyword>
<dbReference type="OMA" id="HDMCPVG"/>
<dbReference type="Proteomes" id="UP000008237">
    <property type="component" value="Unassembled WGS sequence"/>
</dbReference>
<sequence length="50" mass="6002">YYGLAIRRNCENIEDMKKGIWATFYHYASTNENPQHDMCPVGEDSWCEWQ</sequence>
<evidence type="ECO:0000313" key="2">
    <source>
        <dbReference type="Proteomes" id="UP000008237"/>
    </source>
</evidence>
<dbReference type="InParanoid" id="E2B540"/>
<gene>
    <name evidence="1" type="ORF">EAI_00117</name>
</gene>
<accession>E2B540</accession>
<evidence type="ECO:0000313" key="1">
    <source>
        <dbReference type="EMBL" id="EFN89190.1"/>
    </source>
</evidence>
<feature type="non-terminal residue" evidence="1">
    <location>
        <position position="1"/>
    </location>
</feature>
<dbReference type="EMBL" id="GL445709">
    <property type="protein sequence ID" value="EFN89190.1"/>
    <property type="molecule type" value="Genomic_DNA"/>
</dbReference>
<name>E2B540_HARSA</name>
<proteinExistence type="predicted"/>
<protein>
    <submittedName>
        <fullName evidence="1">Uncharacterized protein</fullName>
    </submittedName>
</protein>
<reference evidence="1 2" key="1">
    <citation type="journal article" date="2010" name="Science">
        <title>Genomic comparison of the ants Camponotus floridanus and Harpegnathos saltator.</title>
        <authorList>
            <person name="Bonasio R."/>
            <person name="Zhang G."/>
            <person name="Ye C."/>
            <person name="Mutti N.S."/>
            <person name="Fang X."/>
            <person name="Qin N."/>
            <person name="Donahue G."/>
            <person name="Yang P."/>
            <person name="Li Q."/>
            <person name="Li C."/>
            <person name="Zhang P."/>
            <person name="Huang Z."/>
            <person name="Berger S.L."/>
            <person name="Reinberg D."/>
            <person name="Wang J."/>
            <person name="Liebig J."/>
        </authorList>
    </citation>
    <scope>NUCLEOTIDE SEQUENCE [LARGE SCALE GENOMIC DNA]</scope>
    <source>
        <strain evidence="1 2">R22 G/1</strain>
    </source>
</reference>